<protein>
    <submittedName>
        <fullName evidence="2">Uncharacterized protein</fullName>
    </submittedName>
</protein>
<dbReference type="EMBL" id="BARS01033619">
    <property type="protein sequence ID" value="GAG27285.1"/>
    <property type="molecule type" value="Genomic_DNA"/>
</dbReference>
<sequence>MSDDEDTGRDEAGRFTTGCPGGPGRTRDEQTAAARLKRLLAENVSDDDLVSIIRAVVERAQAGDEQMVKVLFDRLAGRPHQAIEVDAEVHGGESAELPDDYGEFCRWRGMQRLGKAGGDDDNHA</sequence>
<dbReference type="AlphaFoldDB" id="X0W9H2"/>
<evidence type="ECO:0000313" key="2">
    <source>
        <dbReference type="EMBL" id="GAG27285.1"/>
    </source>
</evidence>
<reference evidence="2" key="1">
    <citation type="journal article" date="2014" name="Front. Microbiol.">
        <title>High frequency of phylogenetically diverse reductive dehalogenase-homologous genes in deep subseafloor sedimentary metagenomes.</title>
        <authorList>
            <person name="Kawai M."/>
            <person name="Futagami T."/>
            <person name="Toyoda A."/>
            <person name="Takaki Y."/>
            <person name="Nishi S."/>
            <person name="Hori S."/>
            <person name="Arai W."/>
            <person name="Tsubouchi T."/>
            <person name="Morono Y."/>
            <person name="Uchiyama I."/>
            <person name="Ito T."/>
            <person name="Fujiyama A."/>
            <person name="Inagaki F."/>
            <person name="Takami H."/>
        </authorList>
    </citation>
    <scope>NUCLEOTIDE SEQUENCE</scope>
    <source>
        <strain evidence="2">Expedition CK06-06</strain>
    </source>
</reference>
<gene>
    <name evidence="2" type="ORF">S01H1_52041</name>
</gene>
<proteinExistence type="predicted"/>
<accession>X0W9H2</accession>
<feature type="region of interest" description="Disordered" evidence="1">
    <location>
        <begin position="1"/>
        <end position="30"/>
    </location>
</feature>
<name>X0W9H2_9ZZZZ</name>
<comment type="caution">
    <text evidence="2">The sequence shown here is derived from an EMBL/GenBank/DDBJ whole genome shotgun (WGS) entry which is preliminary data.</text>
</comment>
<evidence type="ECO:0000256" key="1">
    <source>
        <dbReference type="SAM" id="MobiDB-lite"/>
    </source>
</evidence>
<organism evidence="2">
    <name type="scientific">marine sediment metagenome</name>
    <dbReference type="NCBI Taxonomy" id="412755"/>
    <lineage>
        <taxon>unclassified sequences</taxon>
        <taxon>metagenomes</taxon>
        <taxon>ecological metagenomes</taxon>
    </lineage>
</organism>